<dbReference type="Gene3D" id="3.30.70.270">
    <property type="match status" value="1"/>
</dbReference>
<keyword evidence="2" id="KW-1185">Reference proteome</keyword>
<dbReference type="EMBL" id="AMGX01000005">
    <property type="protein sequence ID" value="EXJ73083.1"/>
    <property type="molecule type" value="Genomic_DNA"/>
</dbReference>
<dbReference type="eggNOG" id="ENOG502SW5W">
    <property type="taxonomic scope" value="Eukaryota"/>
</dbReference>
<dbReference type="Proteomes" id="UP000019471">
    <property type="component" value="Unassembled WGS sequence"/>
</dbReference>
<dbReference type="GeneID" id="19188957"/>
<comment type="caution">
    <text evidence="1">The sequence shown here is derived from an EMBL/GenBank/DDBJ whole genome shotgun (WGS) entry which is preliminary data.</text>
</comment>
<accession>W9WYP6</accession>
<reference evidence="1 2" key="1">
    <citation type="submission" date="2013-03" db="EMBL/GenBank/DDBJ databases">
        <title>The Genome Sequence of Cladophialophora psammophila CBS 110553.</title>
        <authorList>
            <consortium name="The Broad Institute Genomics Platform"/>
            <person name="Cuomo C."/>
            <person name="de Hoog S."/>
            <person name="Gorbushina A."/>
            <person name="Walker B."/>
            <person name="Young S.K."/>
            <person name="Zeng Q."/>
            <person name="Gargeya S."/>
            <person name="Fitzgerald M."/>
            <person name="Haas B."/>
            <person name="Abouelleil A."/>
            <person name="Allen A.W."/>
            <person name="Alvarado L."/>
            <person name="Arachchi H.M."/>
            <person name="Berlin A.M."/>
            <person name="Chapman S.B."/>
            <person name="Gainer-Dewar J."/>
            <person name="Goldberg J."/>
            <person name="Griggs A."/>
            <person name="Gujja S."/>
            <person name="Hansen M."/>
            <person name="Howarth C."/>
            <person name="Imamovic A."/>
            <person name="Ireland A."/>
            <person name="Larimer J."/>
            <person name="McCowan C."/>
            <person name="Murphy C."/>
            <person name="Pearson M."/>
            <person name="Poon T.W."/>
            <person name="Priest M."/>
            <person name="Roberts A."/>
            <person name="Saif S."/>
            <person name="Shea T."/>
            <person name="Sisk P."/>
            <person name="Sykes S."/>
            <person name="Wortman J."/>
            <person name="Nusbaum C."/>
            <person name="Birren B."/>
        </authorList>
    </citation>
    <scope>NUCLEOTIDE SEQUENCE [LARGE SCALE GENOMIC DNA]</scope>
    <source>
        <strain evidence="1 2">CBS 110553</strain>
    </source>
</reference>
<organism evidence="1 2">
    <name type="scientific">Cladophialophora psammophila CBS 110553</name>
    <dbReference type="NCBI Taxonomy" id="1182543"/>
    <lineage>
        <taxon>Eukaryota</taxon>
        <taxon>Fungi</taxon>
        <taxon>Dikarya</taxon>
        <taxon>Ascomycota</taxon>
        <taxon>Pezizomycotina</taxon>
        <taxon>Eurotiomycetes</taxon>
        <taxon>Chaetothyriomycetidae</taxon>
        <taxon>Chaetothyriales</taxon>
        <taxon>Herpotrichiellaceae</taxon>
        <taxon>Cladophialophora</taxon>
    </lineage>
</organism>
<proteinExistence type="predicted"/>
<sequence>MSVFCPVDTSAYDNIEDATLWTRITTRHTHQEMVVALNTAPAVKQTFCLTHLNVILVFTVGDEDTHTQHVRTVLQMCQDNNMKANLQACVFNAPDAEKAGFRFEKVGSGDNRALIVVDLGVPPRQRRT</sequence>
<dbReference type="HOGENOM" id="CLU_1786432_0_0_1"/>
<gene>
    <name evidence="1" type="ORF">A1O5_04232</name>
</gene>
<dbReference type="SUPFAM" id="SSF56672">
    <property type="entry name" value="DNA/RNA polymerases"/>
    <property type="match status" value="1"/>
</dbReference>
<dbReference type="RefSeq" id="XP_007743030.1">
    <property type="nucleotide sequence ID" value="XM_007744840.1"/>
</dbReference>
<evidence type="ECO:0000313" key="1">
    <source>
        <dbReference type="EMBL" id="EXJ73083.1"/>
    </source>
</evidence>
<evidence type="ECO:0000313" key="2">
    <source>
        <dbReference type="Proteomes" id="UP000019471"/>
    </source>
</evidence>
<name>W9WYP6_9EURO</name>
<dbReference type="AlphaFoldDB" id="W9WYP6"/>
<dbReference type="InterPro" id="IPR043502">
    <property type="entry name" value="DNA/RNA_pol_sf"/>
</dbReference>
<protein>
    <submittedName>
        <fullName evidence="1">Uncharacterized protein</fullName>
    </submittedName>
</protein>
<dbReference type="InterPro" id="IPR043128">
    <property type="entry name" value="Rev_trsase/Diguanyl_cyclase"/>
</dbReference>
<dbReference type="OrthoDB" id="5280080at2759"/>